<evidence type="ECO:0000256" key="1">
    <source>
        <dbReference type="SAM" id="MobiDB-lite"/>
    </source>
</evidence>
<accession>A0AAV0ITF8</accession>
<feature type="compositionally biased region" description="Polar residues" evidence="1">
    <location>
        <begin position="386"/>
        <end position="401"/>
    </location>
</feature>
<dbReference type="PANTHER" id="PTHR14523">
    <property type="entry name" value="UNCHARACTERIZED PROTEIN C17ORF53 HOMOLOG"/>
    <property type="match status" value="1"/>
</dbReference>
<feature type="region of interest" description="Disordered" evidence="1">
    <location>
        <begin position="380"/>
        <end position="417"/>
    </location>
</feature>
<dbReference type="InterPro" id="IPR058570">
    <property type="entry name" value="HROB_OB"/>
</dbReference>
<feature type="region of interest" description="Disordered" evidence="1">
    <location>
        <begin position="61"/>
        <end position="93"/>
    </location>
</feature>
<name>A0AAV0ITF8_9ROSI</name>
<dbReference type="Proteomes" id="UP001154282">
    <property type="component" value="Unassembled WGS sequence"/>
</dbReference>
<keyword evidence="4" id="KW-1185">Reference proteome</keyword>
<dbReference type="Pfam" id="PF15072">
    <property type="entry name" value="HROB"/>
    <property type="match status" value="1"/>
</dbReference>
<proteinExistence type="predicted"/>
<evidence type="ECO:0000313" key="3">
    <source>
        <dbReference type="EMBL" id="CAI0400430.1"/>
    </source>
</evidence>
<feature type="domain" description="Homologous recombination OB-fold protein OB-fold" evidence="2">
    <location>
        <begin position="166"/>
        <end position="252"/>
    </location>
</feature>
<dbReference type="InterPro" id="IPR028045">
    <property type="entry name" value="HROB"/>
</dbReference>
<gene>
    <name evidence="3" type="ORF">LITE_LOCUS10755</name>
</gene>
<dbReference type="GO" id="GO:0000725">
    <property type="term" value="P:recombinational repair"/>
    <property type="evidence" value="ECO:0007669"/>
    <property type="project" value="InterPro"/>
</dbReference>
<evidence type="ECO:0000259" key="2">
    <source>
        <dbReference type="Pfam" id="PF15072"/>
    </source>
</evidence>
<feature type="compositionally biased region" description="Acidic residues" evidence="1">
    <location>
        <begin position="1"/>
        <end position="18"/>
    </location>
</feature>
<feature type="region of interest" description="Disordered" evidence="1">
    <location>
        <begin position="1"/>
        <end position="21"/>
    </location>
</feature>
<reference evidence="3" key="1">
    <citation type="submission" date="2022-08" db="EMBL/GenBank/DDBJ databases">
        <authorList>
            <person name="Gutierrez-Valencia J."/>
        </authorList>
    </citation>
    <scope>NUCLEOTIDE SEQUENCE</scope>
</reference>
<dbReference type="PANTHER" id="PTHR14523:SF1">
    <property type="entry name" value="HOMOLOGOUS RECOMBINATION OB-FOLD PROTEIN"/>
    <property type="match status" value="1"/>
</dbReference>
<evidence type="ECO:0000313" key="4">
    <source>
        <dbReference type="Proteomes" id="UP001154282"/>
    </source>
</evidence>
<organism evidence="3 4">
    <name type="scientific">Linum tenue</name>
    <dbReference type="NCBI Taxonomy" id="586396"/>
    <lineage>
        <taxon>Eukaryota</taxon>
        <taxon>Viridiplantae</taxon>
        <taxon>Streptophyta</taxon>
        <taxon>Embryophyta</taxon>
        <taxon>Tracheophyta</taxon>
        <taxon>Spermatophyta</taxon>
        <taxon>Magnoliopsida</taxon>
        <taxon>eudicotyledons</taxon>
        <taxon>Gunneridae</taxon>
        <taxon>Pentapetalae</taxon>
        <taxon>rosids</taxon>
        <taxon>fabids</taxon>
        <taxon>Malpighiales</taxon>
        <taxon>Linaceae</taxon>
        <taxon>Linum</taxon>
    </lineage>
</organism>
<dbReference type="EMBL" id="CAMGYJ010000004">
    <property type="protein sequence ID" value="CAI0400430.1"/>
    <property type="molecule type" value="Genomic_DNA"/>
</dbReference>
<comment type="caution">
    <text evidence="3">The sequence shown here is derived from an EMBL/GenBank/DDBJ whole genome shotgun (WGS) entry which is preliminary data.</text>
</comment>
<protein>
    <recommendedName>
        <fullName evidence="2">Homologous recombination OB-fold protein OB-fold domain-containing protein</fullName>
    </recommendedName>
</protein>
<sequence length="417" mass="45659">MEGEGWEEALDLDLDDSDLPPLRPLKRHYVTQETPVATAVSLSELQPLPFLRRCSILASQSSRFEPPPSQNSSSRLIPGPAGTVQSAMQRRKDRHNGELVCVGEDPIPTQEYVRRALEDDGAGEDDDFTREPWLCALDFIRSRGLVDNYGTIGIPLSAVKSFDNADRVAQVVAIVKSCTSNGFGDFMVNLKDPTGCIDASIHHRVVSEVESGKDIAVGAVIIIKKVAVFSPSRSLHYLNITPNNFVKIFSKDYKAPLVEDNCALTDVHVPLISDCSDQTSTPKSQSFVSQRERTEGIINSLKQNHNTSGRKHSGEEIEGLSTEAAVSSSAVDGIIGRPKVVTRKEQVPQPGDAMGCGLKEVGVEKDRSDMDEAYVVYEIPDHGNERSGSSSSQVVKQTQHAPPQWTDEQLDELFAFD</sequence>
<dbReference type="AlphaFoldDB" id="A0AAV0ITF8"/>